<evidence type="ECO:0000313" key="6">
    <source>
        <dbReference type="EMBL" id="KAJ8340780.1"/>
    </source>
</evidence>
<dbReference type="EMBL" id="JAINUF010000015">
    <property type="protein sequence ID" value="KAJ8340780.1"/>
    <property type="molecule type" value="Genomic_DNA"/>
</dbReference>
<keyword evidence="2 5" id="KW-0812">Transmembrane</keyword>
<sequence>MAFKVKVADSKTVLLRLVLCLIIFYTLYYMIASVSFGAFRLQHFDGLIPFDFRIEPTESTESSTKYLVNLLSMELTFFCSGLLFAAVVQRWVWDYALTVTLLHVLFTCTVMQEFPLIWQWWLALGSGLFLMICNGQLIAHFACQSDPSYPTLHSY</sequence>
<feature type="transmembrane region" description="Helical" evidence="5">
    <location>
        <begin position="66"/>
        <end position="88"/>
    </location>
</feature>
<feature type="transmembrane region" description="Helical" evidence="5">
    <location>
        <begin position="95"/>
        <end position="112"/>
    </location>
</feature>
<comment type="caution">
    <text evidence="6">The sequence shown here is derived from an EMBL/GenBank/DDBJ whole genome shotgun (WGS) entry which is preliminary data.</text>
</comment>
<comment type="subcellular location">
    <subcellularLocation>
        <location evidence="1">Membrane</location>
        <topology evidence="1">Multi-pass membrane protein</topology>
    </subcellularLocation>
</comment>
<dbReference type="Proteomes" id="UP001152622">
    <property type="component" value="Chromosome 15"/>
</dbReference>
<keyword evidence="7" id="KW-1185">Reference proteome</keyword>
<evidence type="ECO:0000256" key="3">
    <source>
        <dbReference type="ARBA" id="ARBA00022989"/>
    </source>
</evidence>
<dbReference type="InterPro" id="IPR019185">
    <property type="entry name" value="Integral_membrane_SYS1-rel"/>
</dbReference>
<dbReference type="Pfam" id="PF09801">
    <property type="entry name" value="SYS1"/>
    <property type="match status" value="1"/>
</dbReference>
<dbReference type="PANTHER" id="PTHR12952:SF1">
    <property type="entry name" value="TRANSMEMBRANE PROTEIN 244"/>
    <property type="match status" value="1"/>
</dbReference>
<evidence type="ECO:0000256" key="2">
    <source>
        <dbReference type="ARBA" id="ARBA00022692"/>
    </source>
</evidence>
<protein>
    <recommendedName>
        <fullName evidence="8">Transmembrane protein 244</fullName>
    </recommendedName>
</protein>
<feature type="transmembrane region" description="Helical" evidence="5">
    <location>
        <begin position="12"/>
        <end position="31"/>
    </location>
</feature>
<reference evidence="6" key="1">
    <citation type="journal article" date="2023" name="Science">
        <title>Genome structures resolve the early diversification of teleost fishes.</title>
        <authorList>
            <person name="Parey E."/>
            <person name="Louis A."/>
            <person name="Montfort J."/>
            <person name="Bouchez O."/>
            <person name="Roques C."/>
            <person name="Iampietro C."/>
            <person name="Lluch J."/>
            <person name="Castinel A."/>
            <person name="Donnadieu C."/>
            <person name="Desvignes T."/>
            <person name="Floi Bucao C."/>
            <person name="Jouanno E."/>
            <person name="Wen M."/>
            <person name="Mejri S."/>
            <person name="Dirks R."/>
            <person name="Jansen H."/>
            <person name="Henkel C."/>
            <person name="Chen W.J."/>
            <person name="Zahm M."/>
            <person name="Cabau C."/>
            <person name="Klopp C."/>
            <person name="Thompson A.W."/>
            <person name="Robinson-Rechavi M."/>
            <person name="Braasch I."/>
            <person name="Lecointre G."/>
            <person name="Bobe J."/>
            <person name="Postlethwait J.H."/>
            <person name="Berthelot C."/>
            <person name="Roest Crollius H."/>
            <person name="Guiguen Y."/>
        </authorList>
    </citation>
    <scope>NUCLEOTIDE SEQUENCE</scope>
    <source>
        <strain evidence="6">WJC10195</strain>
    </source>
</reference>
<organism evidence="6 7">
    <name type="scientific">Synaphobranchus kaupii</name>
    <name type="common">Kaup's arrowtooth eel</name>
    <dbReference type="NCBI Taxonomy" id="118154"/>
    <lineage>
        <taxon>Eukaryota</taxon>
        <taxon>Metazoa</taxon>
        <taxon>Chordata</taxon>
        <taxon>Craniata</taxon>
        <taxon>Vertebrata</taxon>
        <taxon>Euteleostomi</taxon>
        <taxon>Actinopterygii</taxon>
        <taxon>Neopterygii</taxon>
        <taxon>Teleostei</taxon>
        <taxon>Anguilliformes</taxon>
        <taxon>Synaphobranchidae</taxon>
        <taxon>Synaphobranchus</taxon>
    </lineage>
</organism>
<evidence type="ECO:0000256" key="1">
    <source>
        <dbReference type="ARBA" id="ARBA00004141"/>
    </source>
</evidence>
<evidence type="ECO:0000313" key="7">
    <source>
        <dbReference type="Proteomes" id="UP001152622"/>
    </source>
</evidence>
<name>A0A9Q1EL92_SYNKA</name>
<evidence type="ECO:0000256" key="4">
    <source>
        <dbReference type="ARBA" id="ARBA00023136"/>
    </source>
</evidence>
<dbReference type="AlphaFoldDB" id="A0A9Q1EL92"/>
<gene>
    <name evidence="6" type="ORF">SKAU_G00330710</name>
</gene>
<dbReference type="GO" id="GO:0016020">
    <property type="term" value="C:membrane"/>
    <property type="evidence" value="ECO:0007669"/>
    <property type="project" value="UniProtKB-SubCell"/>
</dbReference>
<proteinExistence type="predicted"/>
<accession>A0A9Q1EL92</accession>
<feature type="transmembrane region" description="Helical" evidence="5">
    <location>
        <begin position="118"/>
        <end position="139"/>
    </location>
</feature>
<dbReference type="OrthoDB" id="542931at2759"/>
<dbReference type="PANTHER" id="PTHR12952">
    <property type="entry name" value="SYS1"/>
    <property type="match status" value="1"/>
</dbReference>
<keyword evidence="3 5" id="KW-1133">Transmembrane helix</keyword>
<keyword evidence="4 5" id="KW-0472">Membrane</keyword>
<evidence type="ECO:0000256" key="5">
    <source>
        <dbReference type="SAM" id="Phobius"/>
    </source>
</evidence>
<evidence type="ECO:0008006" key="8">
    <source>
        <dbReference type="Google" id="ProtNLM"/>
    </source>
</evidence>